<gene>
    <name evidence="3" type="ORF">CcarbDRAFT_3847</name>
</gene>
<dbReference type="SUPFAM" id="SSF52038">
    <property type="entry name" value="Barstar-related"/>
    <property type="match status" value="1"/>
</dbReference>
<keyword evidence="4" id="KW-1185">Reference proteome</keyword>
<dbReference type="Proteomes" id="UP000004198">
    <property type="component" value="Unassembled WGS sequence"/>
</dbReference>
<organism evidence="3 4">
    <name type="scientific">Clostridium carboxidivorans P7</name>
    <dbReference type="NCBI Taxonomy" id="536227"/>
    <lineage>
        <taxon>Bacteria</taxon>
        <taxon>Bacillati</taxon>
        <taxon>Bacillota</taxon>
        <taxon>Clostridia</taxon>
        <taxon>Eubacteriales</taxon>
        <taxon>Clostridiaceae</taxon>
        <taxon>Clostridium</taxon>
    </lineage>
</organism>
<sequence>MESKFDLNEVNSLNKVILEGSKFIDKEALHEILKSELKLPSYYGENLDALWDCLTTDVKLPLIIEWIDFETSKKFLGDYAESTLDIFRGAEKSTEGRLQIQIKL</sequence>
<dbReference type="InterPro" id="IPR000468">
    <property type="entry name" value="Barstar"/>
</dbReference>
<protein>
    <submittedName>
        <fullName evidence="3">Barstar (Barnase inhibitor)</fullName>
    </submittedName>
</protein>
<dbReference type="Gene3D" id="3.30.370.10">
    <property type="entry name" value="Barstar-like"/>
    <property type="match status" value="1"/>
</dbReference>
<evidence type="ECO:0000256" key="1">
    <source>
        <dbReference type="ARBA" id="ARBA00006845"/>
    </source>
</evidence>
<dbReference type="CDD" id="cd05142">
    <property type="entry name" value="Barstar"/>
    <property type="match status" value="1"/>
</dbReference>
<accession>C6PYI0</accession>
<comment type="caution">
    <text evidence="3">The sequence shown here is derived from an EMBL/GenBank/DDBJ whole genome shotgun (WGS) entry which is preliminary data.</text>
</comment>
<dbReference type="EMBL" id="ACVI01000079">
    <property type="protein sequence ID" value="EET85699.1"/>
    <property type="molecule type" value="Genomic_DNA"/>
</dbReference>
<reference evidence="3 4" key="1">
    <citation type="submission" date="2009-06" db="EMBL/GenBank/DDBJ databases">
        <title>The draft genome of Clostridium carboxidivorans P7.</title>
        <authorList>
            <consortium name="US DOE Joint Genome Institute (JGI-PGF)"/>
            <person name="Lucas S."/>
            <person name="Copeland A."/>
            <person name="Lapidus A."/>
            <person name="Glavina del Rio T."/>
            <person name="Tice H."/>
            <person name="Bruce D."/>
            <person name="Goodwin L."/>
            <person name="Pitluck S."/>
            <person name="Larimer F."/>
            <person name="Land M.L."/>
            <person name="Hauser L."/>
            <person name="Hemme C.L."/>
        </authorList>
    </citation>
    <scope>NUCLEOTIDE SEQUENCE [LARGE SCALE GENOMIC DNA]</scope>
    <source>
        <strain evidence="3 4">P7</strain>
    </source>
</reference>
<name>C6PYI0_9CLOT</name>
<dbReference type="eggNOG" id="COG2732">
    <property type="taxonomic scope" value="Bacteria"/>
</dbReference>
<proteinExistence type="inferred from homology"/>
<dbReference type="Pfam" id="PF01337">
    <property type="entry name" value="Barstar"/>
    <property type="match status" value="1"/>
</dbReference>
<dbReference type="STRING" id="536227.Ccar_02185"/>
<dbReference type="AlphaFoldDB" id="C6PYI0"/>
<comment type="similarity">
    <text evidence="1">Belongs to the barstar family.</text>
</comment>
<dbReference type="InterPro" id="IPR035905">
    <property type="entry name" value="Barstar-like_sf"/>
</dbReference>
<feature type="domain" description="Barstar (barnase inhibitor)" evidence="2">
    <location>
        <begin position="16"/>
        <end position="96"/>
    </location>
</feature>
<evidence type="ECO:0000259" key="2">
    <source>
        <dbReference type="Pfam" id="PF01337"/>
    </source>
</evidence>
<evidence type="ECO:0000313" key="3">
    <source>
        <dbReference type="EMBL" id="EET85699.1"/>
    </source>
</evidence>
<evidence type="ECO:0000313" key="4">
    <source>
        <dbReference type="Proteomes" id="UP000004198"/>
    </source>
</evidence>